<accession>A0ABS5GNY7</accession>
<dbReference type="Proteomes" id="UP000675653">
    <property type="component" value="Unassembled WGS sequence"/>
</dbReference>
<dbReference type="Pfam" id="PF07459">
    <property type="entry name" value="CTX_RstB"/>
    <property type="match status" value="1"/>
</dbReference>
<comment type="caution">
    <text evidence="1">The sequence shown here is derived from an EMBL/GenBank/DDBJ whole genome shotgun (WGS) entry which is preliminary data.</text>
</comment>
<name>A0ABS5GNY7_9GAMM</name>
<dbReference type="InterPro" id="IPR010008">
    <property type="entry name" value="Vibrio_Phage_CTX_RstB"/>
</dbReference>
<sequence>MSKITGVMVLCVTHGVGISRKGATPQPYDFSSLKFLVPATSIDRPECKITNWGFEAKEMPLKNDPVVLAKVADCPKLQSVTLLLEADPRNPAQNIVAGFELEGGAKQDDFGPLHKKP</sequence>
<evidence type="ECO:0000313" key="1">
    <source>
        <dbReference type="EMBL" id="MBR7628848.1"/>
    </source>
</evidence>
<proteinExistence type="predicted"/>
<reference evidence="1 2" key="1">
    <citation type="submission" date="2021-04" db="EMBL/GenBank/DDBJ databases">
        <title>Draft Genome of Aeromonas popoffii ID682, isolated from a natural water source in Idaho.</title>
        <authorList>
            <person name="Testerman T."/>
            <person name="Graf J."/>
        </authorList>
    </citation>
    <scope>NUCLEOTIDE SEQUENCE [LARGE SCALE GENOMIC DNA]</scope>
    <source>
        <strain evidence="1 2">ID682</strain>
    </source>
</reference>
<protein>
    <submittedName>
        <fullName evidence="1">Uncharacterized protein</fullName>
    </submittedName>
</protein>
<gene>
    <name evidence="1" type="ORF">KAT72_07325</name>
</gene>
<dbReference type="RefSeq" id="WP_212513183.1">
    <property type="nucleotide sequence ID" value="NZ_CAWQDX010000036.1"/>
</dbReference>
<dbReference type="EMBL" id="JAGRZL010000015">
    <property type="protein sequence ID" value="MBR7628848.1"/>
    <property type="molecule type" value="Genomic_DNA"/>
</dbReference>
<keyword evidence="2" id="KW-1185">Reference proteome</keyword>
<evidence type="ECO:0000313" key="2">
    <source>
        <dbReference type="Proteomes" id="UP000675653"/>
    </source>
</evidence>
<organism evidence="1 2">
    <name type="scientific">Aeromonas popoffii</name>
    <dbReference type="NCBI Taxonomy" id="70856"/>
    <lineage>
        <taxon>Bacteria</taxon>
        <taxon>Pseudomonadati</taxon>
        <taxon>Pseudomonadota</taxon>
        <taxon>Gammaproteobacteria</taxon>
        <taxon>Aeromonadales</taxon>
        <taxon>Aeromonadaceae</taxon>
        <taxon>Aeromonas</taxon>
    </lineage>
</organism>